<dbReference type="EMBL" id="FMZQ01000007">
    <property type="protein sequence ID" value="SDC87061.1"/>
    <property type="molecule type" value="Genomic_DNA"/>
</dbReference>
<proteinExistence type="predicted"/>
<dbReference type="Proteomes" id="UP000199467">
    <property type="component" value="Unassembled WGS sequence"/>
</dbReference>
<organism evidence="1 2">
    <name type="scientific">Ectopseudomonas chengduensis</name>
    <dbReference type="NCBI Taxonomy" id="489632"/>
    <lineage>
        <taxon>Bacteria</taxon>
        <taxon>Pseudomonadati</taxon>
        <taxon>Pseudomonadota</taxon>
        <taxon>Gammaproteobacteria</taxon>
        <taxon>Pseudomonadales</taxon>
        <taxon>Pseudomonadaceae</taxon>
        <taxon>Ectopseudomonas</taxon>
    </lineage>
</organism>
<protein>
    <submittedName>
        <fullName evidence="1">Uncharacterized protein</fullName>
    </submittedName>
</protein>
<keyword evidence="2" id="KW-1185">Reference proteome</keyword>
<reference evidence="2" key="1">
    <citation type="submission" date="2016-10" db="EMBL/GenBank/DDBJ databases">
        <authorList>
            <person name="Varghese N."/>
            <person name="Submissions S."/>
        </authorList>
    </citation>
    <scope>NUCLEOTIDE SEQUENCE [LARGE SCALE GENOMIC DNA]</scope>
    <source>
        <strain evidence="2">DSM 26382</strain>
    </source>
</reference>
<evidence type="ECO:0000313" key="2">
    <source>
        <dbReference type="Proteomes" id="UP000199467"/>
    </source>
</evidence>
<dbReference type="AlphaFoldDB" id="A0A1G6Q492"/>
<accession>A0A1G6Q492</accession>
<sequence>MNPAFEEALTARLRWVDVVVLSGIPGFEEQAEEAIQAAYDAVHALASKDVLIYQHYGPRAPSLLLDVPELADQYNLAHEVFTECYHRNAATGSLGEVSAAWLFPREPLGLPYSKWLASVQSHLASMMRVPCSQVWEVINKVSVGSAKYLLKGWSAGFGASQTAENIHWDYDEAVRFEEEEALRRHLEDLADTYAHIEAELWAGWRSDFEDDQRRLKEV</sequence>
<dbReference type="RefSeq" id="WP_050413117.1">
    <property type="nucleotide sequence ID" value="NZ_FMZQ01000007.1"/>
</dbReference>
<name>A0A1G6Q492_9GAMM</name>
<gene>
    <name evidence="1" type="ORF">SAMN05216576_107243</name>
</gene>
<evidence type="ECO:0000313" key="1">
    <source>
        <dbReference type="EMBL" id="SDC87061.1"/>
    </source>
</evidence>